<comment type="caution">
    <text evidence="2">The sequence shown here is derived from an EMBL/GenBank/DDBJ whole genome shotgun (WGS) entry which is preliminary data.</text>
</comment>
<dbReference type="Proteomes" id="UP000179769">
    <property type="component" value="Unassembled WGS sequence"/>
</dbReference>
<dbReference type="AlphaFoldDB" id="A0A1S1R7V6"/>
<organism evidence="2 3">
    <name type="scientific">Parafrankia soli</name>
    <dbReference type="NCBI Taxonomy" id="2599596"/>
    <lineage>
        <taxon>Bacteria</taxon>
        <taxon>Bacillati</taxon>
        <taxon>Actinomycetota</taxon>
        <taxon>Actinomycetes</taxon>
        <taxon>Frankiales</taxon>
        <taxon>Frankiaceae</taxon>
        <taxon>Parafrankia</taxon>
    </lineage>
</organism>
<dbReference type="InterPro" id="IPR029068">
    <property type="entry name" value="Glyas_Bleomycin-R_OHBP_Dase"/>
</dbReference>
<dbReference type="CDD" id="cd07249">
    <property type="entry name" value="MMCE"/>
    <property type="match status" value="1"/>
</dbReference>
<dbReference type="OrthoDB" id="9792173at2"/>
<evidence type="ECO:0000256" key="1">
    <source>
        <dbReference type="ARBA" id="ARBA00022723"/>
    </source>
</evidence>
<dbReference type="RefSeq" id="WP_071060015.1">
    <property type="nucleotide sequence ID" value="NZ_JBFLUH010000077.1"/>
</dbReference>
<accession>A0A1S1R7V6</accession>
<evidence type="ECO:0000313" key="3">
    <source>
        <dbReference type="Proteomes" id="UP000179769"/>
    </source>
</evidence>
<keyword evidence="3" id="KW-1185">Reference proteome</keyword>
<reference evidence="3" key="1">
    <citation type="submission" date="2016-07" db="EMBL/GenBank/DDBJ databases">
        <title>Frankia sp. NRRL B-16219 Genome sequencing.</title>
        <authorList>
            <person name="Ghodhbane-Gtari F."/>
            <person name="Swanson E."/>
            <person name="Gueddou A."/>
            <person name="Louati M."/>
            <person name="Nouioui I."/>
            <person name="Hezbri K."/>
            <person name="Abebe-Akele F."/>
            <person name="Simpson S."/>
            <person name="Morris K."/>
            <person name="Thomas K."/>
            <person name="Gtari M."/>
            <person name="Tisa L.S."/>
        </authorList>
    </citation>
    <scope>NUCLEOTIDE SEQUENCE [LARGE SCALE GENOMIC DNA]</scope>
    <source>
        <strain evidence="3">NRRL B-16219</strain>
    </source>
</reference>
<dbReference type="InterPro" id="IPR051785">
    <property type="entry name" value="MMCE/EMCE_epimerase"/>
</dbReference>
<dbReference type="Gene3D" id="3.10.180.10">
    <property type="entry name" value="2,3-Dihydroxybiphenyl 1,2-Dioxygenase, domain 1"/>
    <property type="match status" value="1"/>
</dbReference>
<gene>
    <name evidence="2" type="ORF">BBK14_10460</name>
</gene>
<dbReference type="EMBL" id="MAXA01000036">
    <property type="protein sequence ID" value="OHV43053.1"/>
    <property type="molecule type" value="Genomic_DNA"/>
</dbReference>
<dbReference type="PANTHER" id="PTHR43048:SF3">
    <property type="entry name" value="METHYLMALONYL-COA EPIMERASE, MITOCHONDRIAL"/>
    <property type="match status" value="1"/>
</dbReference>
<keyword evidence="1" id="KW-0479">Metal-binding</keyword>
<name>A0A1S1R7V6_9ACTN</name>
<dbReference type="InterPro" id="IPR017515">
    <property type="entry name" value="MeMalonyl-CoA_epimerase"/>
</dbReference>
<sequence length="186" mass="20089">MTTSPTTPPTAVNPDVLPGVARQIGYIVRDLDEAIASWLSLGVGPWYVLREHPQAGLFRGKDCEVTMSVAFSNTGDMQVELIQQHGDAPSIYTEFLESGKEGFHQLAWWAPDFDATMSSIEAAGWPIVWTGGGDGATRYAYFEPPAGPATIIEIMELNPATEGMAKFVRAATEGWDGTDPVRTLGV</sequence>
<dbReference type="GO" id="GO:0046491">
    <property type="term" value="P:L-methylmalonyl-CoA metabolic process"/>
    <property type="evidence" value="ECO:0007669"/>
    <property type="project" value="TreeGrafter"/>
</dbReference>
<evidence type="ECO:0000313" key="2">
    <source>
        <dbReference type="EMBL" id="OHV43053.1"/>
    </source>
</evidence>
<protein>
    <submittedName>
        <fullName evidence="2">Glyoxalase</fullName>
    </submittedName>
</protein>
<dbReference type="PANTHER" id="PTHR43048">
    <property type="entry name" value="METHYLMALONYL-COA EPIMERASE"/>
    <property type="match status" value="1"/>
</dbReference>
<dbReference type="GO" id="GO:0046872">
    <property type="term" value="F:metal ion binding"/>
    <property type="evidence" value="ECO:0007669"/>
    <property type="project" value="UniProtKB-KW"/>
</dbReference>
<dbReference type="SUPFAM" id="SSF54593">
    <property type="entry name" value="Glyoxalase/Bleomycin resistance protein/Dihydroxybiphenyl dioxygenase"/>
    <property type="match status" value="1"/>
</dbReference>
<proteinExistence type="predicted"/>
<dbReference type="Pfam" id="PF13669">
    <property type="entry name" value="Glyoxalase_4"/>
    <property type="match status" value="1"/>
</dbReference>
<dbReference type="GO" id="GO:0004493">
    <property type="term" value="F:methylmalonyl-CoA epimerase activity"/>
    <property type="evidence" value="ECO:0007669"/>
    <property type="project" value="TreeGrafter"/>
</dbReference>